<dbReference type="KEGG" id="cter:A606_11505"/>
<dbReference type="EMBL" id="CP003696">
    <property type="protein sequence ID" value="AGP31940.1"/>
    <property type="molecule type" value="Genomic_DNA"/>
</dbReference>
<feature type="domain" description="Carboxylesterase type B" evidence="4">
    <location>
        <begin position="20"/>
        <end position="480"/>
    </location>
</feature>
<evidence type="ECO:0000256" key="2">
    <source>
        <dbReference type="ARBA" id="ARBA00022801"/>
    </source>
</evidence>
<dbReference type="InterPro" id="IPR050309">
    <property type="entry name" value="Type-B_Carboxylest/Lipase"/>
</dbReference>
<organism evidence="5 6">
    <name type="scientific">Corynebacterium terpenotabidum Y-11</name>
    <dbReference type="NCBI Taxonomy" id="1200352"/>
    <lineage>
        <taxon>Bacteria</taxon>
        <taxon>Bacillati</taxon>
        <taxon>Actinomycetota</taxon>
        <taxon>Actinomycetes</taxon>
        <taxon>Mycobacteriales</taxon>
        <taxon>Corynebacteriaceae</taxon>
        <taxon>Corynebacterium</taxon>
    </lineage>
</organism>
<dbReference type="InterPro" id="IPR019826">
    <property type="entry name" value="Carboxylesterase_B_AS"/>
</dbReference>
<dbReference type="PATRIC" id="fig|1200352.3.peg.2360"/>
<protein>
    <recommendedName>
        <fullName evidence="3">Carboxylic ester hydrolase</fullName>
        <ecNumber evidence="3">3.1.1.-</ecNumber>
    </recommendedName>
</protein>
<evidence type="ECO:0000313" key="5">
    <source>
        <dbReference type="EMBL" id="AGP31940.1"/>
    </source>
</evidence>
<dbReference type="HOGENOM" id="CLU_006586_16_0_11"/>
<dbReference type="GO" id="GO:0016787">
    <property type="term" value="F:hydrolase activity"/>
    <property type="evidence" value="ECO:0007669"/>
    <property type="project" value="UniProtKB-KW"/>
</dbReference>
<sequence length="521" mass="55621">MRDASPNHISTTSSGRDPWTIETTTGAVRGHQVNGAVAFRGIPYAEPPTNDLRFRRAVAKDPWHGVFIAARPGDYCAQWRNRSIGWIGSENCLWLNVVVPRPNTRGPVVSAAARRPIVIYLHGGSNIHGSAAEPLLSGEYLAAATDAIYVAVNYRVGILGQLSLGFADDLNPDRFASNTGLSDIITAIEWVHANASAFGGDPDRITVMGESSGGAMVTALSAVPRVKDLVHGFIAQSPAAAMVHTPDDARRVADMALKILRADDDGKTPRPEGTGKELLTASAEGLAWLTEKTNAAAWGRSGIAGGFAPVIDDLLPAHPLTPGAQSDIPLLIGTNLDEYVLMRWSYPSARTFRTQAQQFAEMIDPSSAPGVLDGLYGSGKRRGDAGRFVGDALFTAPAMRLASQHPSGRSWMYRLDMSTLSLNLSGIGATHALDLPILFGRYDSGRGPGALALGGRERMVATTAVMQNRWKRFIHDGNPGWDAYPDTLATQLFDGGEKTVVDPSPALREAWAPVTLTGMPV</sequence>
<evidence type="ECO:0000259" key="4">
    <source>
        <dbReference type="Pfam" id="PF00135"/>
    </source>
</evidence>
<dbReference type="InterPro" id="IPR002018">
    <property type="entry name" value="CarbesteraseB"/>
</dbReference>
<dbReference type="PROSITE" id="PS00122">
    <property type="entry name" value="CARBOXYLESTERASE_B_1"/>
    <property type="match status" value="1"/>
</dbReference>
<keyword evidence="2 3" id="KW-0378">Hydrolase</keyword>
<keyword evidence="6" id="KW-1185">Reference proteome</keyword>
<dbReference type="RefSeq" id="WP_020442288.1">
    <property type="nucleotide sequence ID" value="NC_021663.1"/>
</dbReference>
<dbReference type="Gene3D" id="3.40.50.1820">
    <property type="entry name" value="alpha/beta hydrolase"/>
    <property type="match status" value="1"/>
</dbReference>
<dbReference type="Pfam" id="PF00135">
    <property type="entry name" value="COesterase"/>
    <property type="match status" value="1"/>
</dbReference>
<dbReference type="eggNOG" id="COG2272">
    <property type="taxonomic scope" value="Bacteria"/>
</dbReference>
<comment type="similarity">
    <text evidence="1 3">Belongs to the type-B carboxylesterase/lipase family.</text>
</comment>
<dbReference type="Proteomes" id="UP000014809">
    <property type="component" value="Chromosome"/>
</dbReference>
<name>S4XJL9_9CORY</name>
<evidence type="ECO:0000313" key="6">
    <source>
        <dbReference type="Proteomes" id="UP000014809"/>
    </source>
</evidence>
<dbReference type="EC" id="3.1.1.-" evidence="3"/>
<dbReference type="OrthoDB" id="3199405at2"/>
<dbReference type="ESTHER" id="9cory-s4xjl9">
    <property type="family name" value="Carb_B_Bacteria"/>
</dbReference>
<dbReference type="AlphaFoldDB" id="S4XJL9"/>
<gene>
    <name evidence="5" type="ORF">A606_11505</name>
</gene>
<evidence type="ECO:0000256" key="1">
    <source>
        <dbReference type="ARBA" id="ARBA00005964"/>
    </source>
</evidence>
<dbReference type="SUPFAM" id="SSF53474">
    <property type="entry name" value="alpha/beta-Hydrolases"/>
    <property type="match status" value="1"/>
</dbReference>
<accession>S4XJL9</accession>
<dbReference type="STRING" id="1200352.A606_11505"/>
<evidence type="ECO:0000256" key="3">
    <source>
        <dbReference type="RuleBase" id="RU361235"/>
    </source>
</evidence>
<reference evidence="5 6" key="1">
    <citation type="submission" date="2012-06" db="EMBL/GenBank/DDBJ databases">
        <title>Complete genome sequence of Corynebacterium terpenotabidum Y-11 (=DSM 44721).</title>
        <authorList>
            <person name="Ruckert C."/>
            <person name="Albersmeier A."/>
            <person name="Al-Dilaimi A."/>
            <person name="Szczepanowski R."/>
            <person name="Kalinowski J."/>
        </authorList>
    </citation>
    <scope>NUCLEOTIDE SEQUENCE [LARGE SCALE GENOMIC DNA]</scope>
    <source>
        <strain evidence="5 6">Y-11</strain>
    </source>
</reference>
<dbReference type="InterPro" id="IPR029058">
    <property type="entry name" value="AB_hydrolase_fold"/>
</dbReference>
<proteinExistence type="inferred from homology"/>
<dbReference type="PANTHER" id="PTHR11559">
    <property type="entry name" value="CARBOXYLESTERASE"/>
    <property type="match status" value="1"/>
</dbReference>